<gene>
    <name evidence="2" type="ORF">OS493_025035</name>
</gene>
<comment type="caution">
    <text evidence="2">The sequence shown here is derived from an EMBL/GenBank/DDBJ whole genome shotgun (WGS) entry which is preliminary data.</text>
</comment>
<evidence type="ECO:0000313" key="3">
    <source>
        <dbReference type="Proteomes" id="UP001163046"/>
    </source>
</evidence>
<feature type="compositionally biased region" description="Basic residues" evidence="1">
    <location>
        <begin position="30"/>
        <end position="48"/>
    </location>
</feature>
<dbReference type="Gene3D" id="2.60.210.10">
    <property type="entry name" value="Apoptosis, Tumor Necrosis Factor Receptor Associated Protein 2, Chain A"/>
    <property type="match status" value="1"/>
</dbReference>
<proteinExistence type="predicted"/>
<dbReference type="OrthoDB" id="6475149at2759"/>
<evidence type="ECO:0000256" key="1">
    <source>
        <dbReference type="SAM" id="MobiDB-lite"/>
    </source>
</evidence>
<sequence>VQRTQLESHLESDARTSCCLYLRESFTKHKKSSEKKQGNSKRKLMPFRRKLEEKMDESVDSLKKKLEEKVGSVQADLTSRIGRIEMSNFYLEHKLEREIKESTQKKEESPFIWRISGFRRILYEARRSTQIESAPFYTEENGYK</sequence>
<reference evidence="2" key="1">
    <citation type="submission" date="2023-01" db="EMBL/GenBank/DDBJ databases">
        <title>Genome assembly of the deep-sea coral Lophelia pertusa.</title>
        <authorList>
            <person name="Herrera S."/>
            <person name="Cordes E."/>
        </authorList>
    </citation>
    <scope>NUCLEOTIDE SEQUENCE</scope>
    <source>
        <strain evidence="2">USNM1676648</strain>
        <tissue evidence="2">Polyp</tissue>
    </source>
</reference>
<feature type="region of interest" description="Disordered" evidence="1">
    <location>
        <begin position="30"/>
        <end position="56"/>
    </location>
</feature>
<feature type="non-terminal residue" evidence="2">
    <location>
        <position position="144"/>
    </location>
</feature>
<dbReference type="InterPro" id="IPR008974">
    <property type="entry name" value="TRAF-like"/>
</dbReference>
<dbReference type="Proteomes" id="UP001163046">
    <property type="component" value="Unassembled WGS sequence"/>
</dbReference>
<name>A0A9W9YN19_9CNID</name>
<evidence type="ECO:0000313" key="2">
    <source>
        <dbReference type="EMBL" id="KAJ7357518.1"/>
    </source>
</evidence>
<protein>
    <submittedName>
        <fullName evidence="2">Uncharacterized protein</fullName>
    </submittedName>
</protein>
<accession>A0A9W9YN19</accession>
<organism evidence="2 3">
    <name type="scientific">Desmophyllum pertusum</name>
    <dbReference type="NCBI Taxonomy" id="174260"/>
    <lineage>
        <taxon>Eukaryota</taxon>
        <taxon>Metazoa</taxon>
        <taxon>Cnidaria</taxon>
        <taxon>Anthozoa</taxon>
        <taxon>Hexacorallia</taxon>
        <taxon>Scleractinia</taxon>
        <taxon>Caryophylliina</taxon>
        <taxon>Caryophylliidae</taxon>
        <taxon>Desmophyllum</taxon>
    </lineage>
</organism>
<keyword evidence="3" id="KW-1185">Reference proteome</keyword>
<dbReference type="EMBL" id="MU827321">
    <property type="protein sequence ID" value="KAJ7357518.1"/>
    <property type="molecule type" value="Genomic_DNA"/>
</dbReference>
<feature type="non-terminal residue" evidence="2">
    <location>
        <position position="1"/>
    </location>
</feature>
<dbReference type="AlphaFoldDB" id="A0A9W9YN19"/>